<accession>A0A0R1TK74</accession>
<dbReference type="PATRIC" id="fig|1423740.3.peg.1473"/>
<protein>
    <submittedName>
        <fullName evidence="1">Uncharacterized protein</fullName>
    </submittedName>
</protein>
<dbReference type="AlphaFoldDB" id="A0A0R1TK74"/>
<name>A0A0R1TK74_9LACO</name>
<evidence type="ECO:0000313" key="1">
    <source>
        <dbReference type="EMBL" id="KRL81775.1"/>
    </source>
</evidence>
<evidence type="ECO:0000313" key="2">
    <source>
        <dbReference type="Proteomes" id="UP000051048"/>
    </source>
</evidence>
<gene>
    <name evidence="1" type="ORF">FC36_GL001367</name>
</gene>
<organism evidence="1 2">
    <name type="scientific">Ligilactobacillus equi DSM 15833 = JCM 10991</name>
    <dbReference type="NCBI Taxonomy" id="1423740"/>
    <lineage>
        <taxon>Bacteria</taxon>
        <taxon>Bacillati</taxon>
        <taxon>Bacillota</taxon>
        <taxon>Bacilli</taxon>
        <taxon>Lactobacillales</taxon>
        <taxon>Lactobacillaceae</taxon>
        <taxon>Ligilactobacillus</taxon>
    </lineage>
</organism>
<proteinExistence type="predicted"/>
<dbReference type="RefSeq" id="WP_025021325.1">
    <property type="nucleotide sequence ID" value="NZ_AZFH01000031.1"/>
</dbReference>
<sequence length="150" mass="17032">MAEQTYKVNFKVDTSELDIAQAKADKLLATMKEIEKVGEKITEPKAEKSYEDTAQKITKGISKSLQNQFPIHKEESQHKYADLESMTPKTPEKFRRAGRNTIKVISNRKVLLNGKELIINYLSMDSRKSSNRPEVTLKLDAVPFGANMND</sequence>
<reference evidence="1 2" key="1">
    <citation type="journal article" date="2015" name="Genome Announc.">
        <title>Expanding the biotechnology potential of lactobacilli through comparative genomics of 213 strains and associated genera.</title>
        <authorList>
            <person name="Sun Z."/>
            <person name="Harris H.M."/>
            <person name="McCann A."/>
            <person name="Guo C."/>
            <person name="Argimon S."/>
            <person name="Zhang W."/>
            <person name="Yang X."/>
            <person name="Jeffery I.B."/>
            <person name="Cooney J.C."/>
            <person name="Kagawa T.F."/>
            <person name="Liu W."/>
            <person name="Song Y."/>
            <person name="Salvetti E."/>
            <person name="Wrobel A."/>
            <person name="Rasinkangas P."/>
            <person name="Parkhill J."/>
            <person name="Rea M.C."/>
            <person name="O'Sullivan O."/>
            <person name="Ritari J."/>
            <person name="Douillard F.P."/>
            <person name="Paul Ross R."/>
            <person name="Yang R."/>
            <person name="Briner A.E."/>
            <person name="Felis G.E."/>
            <person name="de Vos W.M."/>
            <person name="Barrangou R."/>
            <person name="Klaenhammer T.R."/>
            <person name="Caufield P.W."/>
            <person name="Cui Y."/>
            <person name="Zhang H."/>
            <person name="O'Toole P.W."/>
        </authorList>
    </citation>
    <scope>NUCLEOTIDE SEQUENCE [LARGE SCALE GENOMIC DNA]</scope>
    <source>
        <strain evidence="1 2">DSM 15833</strain>
    </source>
</reference>
<dbReference type="STRING" id="1423740.FC36_GL001367"/>
<comment type="caution">
    <text evidence="1">The sequence shown here is derived from an EMBL/GenBank/DDBJ whole genome shotgun (WGS) entry which is preliminary data.</text>
</comment>
<dbReference type="Proteomes" id="UP000051048">
    <property type="component" value="Unassembled WGS sequence"/>
</dbReference>
<dbReference type="EMBL" id="AZFH01000031">
    <property type="protein sequence ID" value="KRL81775.1"/>
    <property type="molecule type" value="Genomic_DNA"/>
</dbReference>